<dbReference type="AlphaFoldDB" id="A0ABD3A3X7"/>
<name>A0ABD3A3X7_9GENT</name>
<protein>
    <submittedName>
        <fullName evidence="3">Uncharacterized protein</fullName>
    </submittedName>
</protein>
<keyword evidence="4" id="KW-1185">Reference proteome</keyword>
<feature type="coiled-coil region" evidence="1">
    <location>
        <begin position="460"/>
        <end position="501"/>
    </location>
</feature>
<comment type="caution">
    <text evidence="3">The sequence shown here is derived from an EMBL/GenBank/DDBJ whole genome shotgun (WGS) entry which is preliminary data.</text>
</comment>
<evidence type="ECO:0000313" key="4">
    <source>
        <dbReference type="Proteomes" id="UP001630127"/>
    </source>
</evidence>
<dbReference type="EMBL" id="JBJUIK010000007">
    <property type="protein sequence ID" value="KAL3524418.1"/>
    <property type="molecule type" value="Genomic_DNA"/>
</dbReference>
<sequence>MDGKGISGSFMILSEEKDESLYPMFFGVSCAFFALRILSEPRMSQEEWSEIRNGMLQGSAHLLGLLVWRVQKEAAGNSKSQLLQKLKNAQEEIDELKKRRTEDAKANEKVVGIFAAQEQGWFNERKKLRQQIGGLMNEIRVAEAKKDKFISELNGKLKENELLLKSKDKILKEEEQKRQDLEQKLKGAENTIAEFREIAKQETQRHSNEISRHKTAFIELVSNQRQLEAEMGRALRQVESAKQERDSVLEQKEQTALITQKLSLELVKMRRDLEQKDQILSAMLRKSKLDTAEKQMLLEEVKLSKAKRKQAELETERLKTEVEPRRERHSLRSMLSRHASSKADALSGRKGVHSTAMMTSNTERPRSHKINYLVEYEQPEFREEQEPFSPALDHYLSEGVRDLTDLQQLEGWVQSQAEKYRNAVEQRHQREVDAFVEQLRVKDENLEAFRWRLLSMELESKRLQSLIEGFDNDLTQLKQENIKLEALLLNREAELHSLKEKLALQVENQPSSQKTSPNPYPHDLTLAYDTIWSKVKIVKRKPREKELETKMVTEESCQKVENEKQEKTSANDQSKDIVLTLQPLHMEIEEKLDDSTDRDSVQEECTTSQDVEKAEASLSAVKSLTNKNNSSWKMDLHALGVSYKIKRLKQQFLMLERLTGKIESHENSERSDDGRLDMKGFYALMSMLNKQVGRYESLQGKTDYLCQRMHENNLGVRTADSNNAKTKEETRLLEQYLDETFQLQRYMVATGQKLMELQAKIASGFVSAAEEFETPASFDMKKFADIIRTLFREVQRGLEIRIARMIGDLEGTLACDGIIHLKK</sequence>
<keyword evidence="1" id="KW-0175">Coiled coil</keyword>
<feature type="region of interest" description="Disordered" evidence="2">
    <location>
        <begin position="309"/>
        <end position="364"/>
    </location>
</feature>
<evidence type="ECO:0000256" key="2">
    <source>
        <dbReference type="SAM" id="MobiDB-lite"/>
    </source>
</evidence>
<dbReference type="PANTHER" id="PTHR47747">
    <property type="entry name" value="RIBONUCLEASE P PROTEIN SUBUNIT P38-LIKE PROTEIN"/>
    <property type="match status" value="1"/>
</dbReference>
<proteinExistence type="predicted"/>
<evidence type="ECO:0000313" key="3">
    <source>
        <dbReference type="EMBL" id="KAL3524418.1"/>
    </source>
</evidence>
<dbReference type="PANTHER" id="PTHR47747:SF2">
    <property type="entry name" value="RIBONUCLEASE P PROTEIN SUBUNIT P38-LIKE PROTEIN"/>
    <property type="match status" value="1"/>
</dbReference>
<dbReference type="Proteomes" id="UP001630127">
    <property type="component" value="Unassembled WGS sequence"/>
</dbReference>
<dbReference type="PROSITE" id="PS51257">
    <property type="entry name" value="PROKAR_LIPOPROTEIN"/>
    <property type="match status" value="1"/>
</dbReference>
<reference evidence="3 4" key="1">
    <citation type="submission" date="2024-11" db="EMBL/GenBank/DDBJ databases">
        <title>A near-complete genome assembly of Cinchona calisaya.</title>
        <authorList>
            <person name="Lian D.C."/>
            <person name="Zhao X.W."/>
            <person name="Wei L."/>
        </authorList>
    </citation>
    <scope>NUCLEOTIDE SEQUENCE [LARGE SCALE GENOMIC DNA]</scope>
    <source>
        <tissue evidence="3">Nenye</tissue>
    </source>
</reference>
<organism evidence="3 4">
    <name type="scientific">Cinchona calisaya</name>
    <dbReference type="NCBI Taxonomy" id="153742"/>
    <lineage>
        <taxon>Eukaryota</taxon>
        <taxon>Viridiplantae</taxon>
        <taxon>Streptophyta</taxon>
        <taxon>Embryophyta</taxon>
        <taxon>Tracheophyta</taxon>
        <taxon>Spermatophyta</taxon>
        <taxon>Magnoliopsida</taxon>
        <taxon>eudicotyledons</taxon>
        <taxon>Gunneridae</taxon>
        <taxon>Pentapetalae</taxon>
        <taxon>asterids</taxon>
        <taxon>lamiids</taxon>
        <taxon>Gentianales</taxon>
        <taxon>Rubiaceae</taxon>
        <taxon>Cinchonoideae</taxon>
        <taxon>Cinchoneae</taxon>
        <taxon>Cinchona</taxon>
    </lineage>
</organism>
<feature type="compositionally biased region" description="Basic and acidic residues" evidence="2">
    <location>
        <begin position="309"/>
        <end position="326"/>
    </location>
</feature>
<gene>
    <name evidence="3" type="ORF">ACH5RR_017252</name>
</gene>
<feature type="coiled-coil region" evidence="1">
    <location>
        <begin position="72"/>
        <end position="251"/>
    </location>
</feature>
<evidence type="ECO:0000256" key="1">
    <source>
        <dbReference type="SAM" id="Coils"/>
    </source>
</evidence>
<accession>A0ABD3A3X7</accession>